<dbReference type="ExpressionAtlas" id="M8AM45">
    <property type="expression patterns" value="baseline"/>
</dbReference>
<dbReference type="PANTHER" id="PTHR32153">
    <property type="entry name" value="OJ000223_09.16 PROTEIN"/>
    <property type="match status" value="1"/>
</dbReference>
<feature type="domain" description="F-box" evidence="1">
    <location>
        <begin position="181"/>
        <end position="214"/>
    </location>
</feature>
<dbReference type="InterPro" id="IPR044997">
    <property type="entry name" value="F-box_plant"/>
</dbReference>
<name>M8AM45_AEGTA</name>
<dbReference type="SUPFAM" id="SSF52047">
    <property type="entry name" value="RNI-like"/>
    <property type="match status" value="1"/>
</dbReference>
<evidence type="ECO:0000313" key="3">
    <source>
        <dbReference type="EnsemblPlants" id="EMT05591"/>
    </source>
</evidence>
<accession>M8AM45</accession>
<dbReference type="InterPro" id="IPR001810">
    <property type="entry name" value="F-box_dom"/>
</dbReference>
<feature type="domain" description="At1g61320/AtMIF1 LRR" evidence="2">
    <location>
        <begin position="322"/>
        <end position="581"/>
    </location>
</feature>
<proteinExistence type="predicted"/>
<dbReference type="EnsemblPlants" id="EMT05591">
    <property type="protein sequence ID" value="EMT05591"/>
    <property type="gene ID" value="F775_08313"/>
</dbReference>
<dbReference type="InterPro" id="IPR055357">
    <property type="entry name" value="LRR_At1g61320_AtMIF1"/>
</dbReference>
<dbReference type="InterPro" id="IPR032675">
    <property type="entry name" value="LRR_dom_sf"/>
</dbReference>
<dbReference type="Gene3D" id="3.80.10.10">
    <property type="entry name" value="Ribonuclease Inhibitor"/>
    <property type="match status" value="1"/>
</dbReference>
<evidence type="ECO:0000259" key="1">
    <source>
        <dbReference type="Pfam" id="PF00646"/>
    </source>
</evidence>
<dbReference type="AlphaFoldDB" id="M8AM45"/>
<reference evidence="3" key="1">
    <citation type="submission" date="2015-06" db="UniProtKB">
        <authorList>
            <consortium name="EnsemblPlants"/>
        </authorList>
    </citation>
    <scope>IDENTIFICATION</scope>
</reference>
<dbReference type="Pfam" id="PF00646">
    <property type="entry name" value="F-box"/>
    <property type="match status" value="1"/>
</dbReference>
<dbReference type="Pfam" id="PF23622">
    <property type="entry name" value="LRR_At1g61320_AtMIF1"/>
    <property type="match status" value="1"/>
</dbReference>
<evidence type="ECO:0000259" key="2">
    <source>
        <dbReference type="Pfam" id="PF23622"/>
    </source>
</evidence>
<protein>
    <submittedName>
        <fullName evidence="3">Uncharacterized protein</fullName>
    </submittedName>
</protein>
<organism evidence="3">
    <name type="scientific">Aegilops tauschii</name>
    <name type="common">Tausch's goatgrass</name>
    <name type="synonym">Aegilops squarrosa</name>
    <dbReference type="NCBI Taxonomy" id="37682"/>
    <lineage>
        <taxon>Eukaryota</taxon>
        <taxon>Viridiplantae</taxon>
        <taxon>Streptophyta</taxon>
        <taxon>Embryophyta</taxon>
        <taxon>Tracheophyta</taxon>
        <taxon>Spermatophyta</taxon>
        <taxon>Magnoliopsida</taxon>
        <taxon>Liliopsida</taxon>
        <taxon>Poales</taxon>
        <taxon>Poaceae</taxon>
        <taxon>BOP clade</taxon>
        <taxon>Pooideae</taxon>
        <taxon>Triticodae</taxon>
        <taxon>Triticeae</taxon>
        <taxon>Triticinae</taxon>
        <taxon>Aegilops</taxon>
    </lineage>
</organism>
<sequence>MAEWPDKVEASTSALKTDLWKMAATTHVSASDQFMPQTQYVARLGLLAFDDRLRCSYSVSLPCSLFSTRLRYHGLVVTIRFPGWIETHKRSPKSKHKKRRIGGGYNKLSSGVVDRRTRKEHNFKNIRFLAFCLFIDASSPTLSCFLDLVTMKFNRGRRRRDSKKAAGNDDMLGKLPNDDMLSKLPNDVLLNILERVGTLDAVKTCILSKQMQKLPGMLSQIVIDLSPRDLVRMNGVVANVTANILSKRSPQITVRKLKVKFFLSPRGLPIGKAVALAMATQKLDAAEFEILTLRDSFNCTGEHFLLFAKQFNDFLKDCPDAFAGLTRLQLQNMRFGESDIPNILSTCKRLQSLSFFECDAGVRSVLHVQHAQLVELVITYGEFKTVVLDFLPKLQQMTYNNWPCDENPLVLGTVPQLWKLSLANANISGKTLNLSKLLANAPTVSHLYLEFRSEKIWVQPERSKVLAPVLAKLRLVDLDNLPEECDVAWTMFLLEAAPYLEELSITVWDHKCQKESQKSHMKTDVKWEPSDPHFKQKNLARLTIYGFQSDDNFIGYIRRVIQAAANIREVSLHDRKVCPFCFEKFPHAAVRPSSYPRTSEEVDLLRKKMTTASATASPDIHFRS</sequence>